<name>M0HX45_HALEO</name>
<evidence type="ECO:0000313" key="2">
    <source>
        <dbReference type="Proteomes" id="UP000011612"/>
    </source>
</evidence>
<sequence>MLDDTATFEKCPYGEIKHNFRWRKRSEEDDDDGEDVFAFKQICSMTPGKNKYSDCDDDWWHNEWMKAVNNYDQSEFNNVSLFQSSPDDDSGRTIDVGIEYKNASWSWSFDTNGSVYKSIDGQRPIWEVHEIKGAPLSQTQELEPGSVMIMDDDIDGERKLTNLRFEGHFENGMSLEDHYLYHNWNVYLDNSIQD</sequence>
<evidence type="ECO:0000313" key="1">
    <source>
        <dbReference type="EMBL" id="ELZ87694.1"/>
    </source>
</evidence>
<protein>
    <submittedName>
        <fullName evidence="1">Uncharacterized protein</fullName>
    </submittedName>
</protein>
<dbReference type="AlphaFoldDB" id="M0HX45"/>
<proteinExistence type="predicted"/>
<organism evidence="1 2">
    <name type="scientific">Haloferax elongans ATCC BAA-1513</name>
    <dbReference type="NCBI Taxonomy" id="1230453"/>
    <lineage>
        <taxon>Archaea</taxon>
        <taxon>Methanobacteriati</taxon>
        <taxon>Methanobacteriota</taxon>
        <taxon>Stenosarchaea group</taxon>
        <taxon>Halobacteria</taxon>
        <taxon>Halobacteriales</taxon>
        <taxon>Haloferacaceae</taxon>
        <taxon>Haloferax</taxon>
    </lineage>
</organism>
<accession>M0HX45</accession>
<dbReference type="EMBL" id="AOLK01000011">
    <property type="protein sequence ID" value="ELZ87694.1"/>
    <property type="molecule type" value="Genomic_DNA"/>
</dbReference>
<reference evidence="1 2" key="1">
    <citation type="journal article" date="2014" name="PLoS Genet.">
        <title>Phylogenetically driven sequencing of extremely halophilic archaea reveals strategies for static and dynamic osmo-response.</title>
        <authorList>
            <person name="Becker E.A."/>
            <person name="Seitzer P.M."/>
            <person name="Tritt A."/>
            <person name="Larsen D."/>
            <person name="Krusor M."/>
            <person name="Yao A.I."/>
            <person name="Wu D."/>
            <person name="Madern D."/>
            <person name="Eisen J.A."/>
            <person name="Darling A.E."/>
            <person name="Facciotti M.T."/>
        </authorList>
    </citation>
    <scope>NUCLEOTIDE SEQUENCE [LARGE SCALE GENOMIC DNA]</scope>
    <source>
        <strain evidence="1 2">ATCC BAA-1513</strain>
    </source>
</reference>
<keyword evidence="2" id="KW-1185">Reference proteome</keyword>
<comment type="caution">
    <text evidence="1">The sequence shown here is derived from an EMBL/GenBank/DDBJ whole genome shotgun (WGS) entry which is preliminary data.</text>
</comment>
<dbReference type="Proteomes" id="UP000011612">
    <property type="component" value="Unassembled WGS sequence"/>
</dbReference>
<gene>
    <name evidence="1" type="ORF">C453_05054</name>
</gene>